<accession>A0ABV9IBA0</accession>
<dbReference type="Proteomes" id="UP001595952">
    <property type="component" value="Unassembled WGS sequence"/>
</dbReference>
<keyword evidence="3" id="KW-1185">Reference proteome</keyword>
<feature type="compositionally biased region" description="Polar residues" evidence="1">
    <location>
        <begin position="32"/>
        <end position="41"/>
    </location>
</feature>
<sequence>MAEDQMQTGQQTHPEGGDKDVQDQGVLEKGCQTGQTSQQVTGELDGPEPINRRA</sequence>
<dbReference type="RefSeq" id="WP_380062616.1">
    <property type="nucleotide sequence ID" value="NZ_JBHSEI010000010.1"/>
</dbReference>
<name>A0ABV9IBA0_9DEIO</name>
<protein>
    <submittedName>
        <fullName evidence="2">Uncharacterized protein</fullName>
    </submittedName>
</protein>
<evidence type="ECO:0000313" key="2">
    <source>
        <dbReference type="EMBL" id="MFC4639632.1"/>
    </source>
</evidence>
<feature type="region of interest" description="Disordered" evidence="1">
    <location>
        <begin position="1"/>
        <end position="54"/>
    </location>
</feature>
<dbReference type="EMBL" id="JBHSEI010000010">
    <property type="protein sequence ID" value="MFC4639632.1"/>
    <property type="molecule type" value="Genomic_DNA"/>
</dbReference>
<gene>
    <name evidence="2" type="ORF">ACFO0D_14945</name>
</gene>
<comment type="caution">
    <text evidence="2">The sequence shown here is derived from an EMBL/GenBank/DDBJ whole genome shotgun (WGS) entry which is preliminary data.</text>
</comment>
<evidence type="ECO:0000313" key="3">
    <source>
        <dbReference type="Proteomes" id="UP001595952"/>
    </source>
</evidence>
<proteinExistence type="predicted"/>
<evidence type="ECO:0000256" key="1">
    <source>
        <dbReference type="SAM" id="MobiDB-lite"/>
    </source>
</evidence>
<feature type="compositionally biased region" description="Polar residues" evidence="1">
    <location>
        <begin position="1"/>
        <end position="13"/>
    </location>
</feature>
<reference evidence="3" key="1">
    <citation type="journal article" date="2019" name="Int. J. Syst. Evol. Microbiol.">
        <title>The Global Catalogue of Microorganisms (GCM) 10K type strain sequencing project: providing services to taxonomists for standard genome sequencing and annotation.</title>
        <authorList>
            <consortium name="The Broad Institute Genomics Platform"/>
            <consortium name="The Broad Institute Genome Sequencing Center for Infectious Disease"/>
            <person name="Wu L."/>
            <person name="Ma J."/>
        </authorList>
    </citation>
    <scope>NUCLEOTIDE SEQUENCE [LARGE SCALE GENOMIC DNA]</scope>
    <source>
        <strain evidence="3">CCUG 55995</strain>
    </source>
</reference>
<organism evidence="2 3">
    <name type="scientific">Deinococcus hohokamensis</name>
    <dbReference type="NCBI Taxonomy" id="309883"/>
    <lineage>
        <taxon>Bacteria</taxon>
        <taxon>Thermotogati</taxon>
        <taxon>Deinococcota</taxon>
        <taxon>Deinococci</taxon>
        <taxon>Deinococcales</taxon>
        <taxon>Deinococcaceae</taxon>
        <taxon>Deinococcus</taxon>
    </lineage>
</organism>